<sequence>MATQTATSTIPPSLRDYHLQLTGSNEGLPVKMTRPRVMSNNPPHWPVNKHLDLSERPNGASTPEWVFVNVMLNGVRLNSLFVTSYESTVGRLYPKLTRYEIGGEW</sequence>
<gene>
    <name evidence="2" type="ORF">BO78DRAFT_419972</name>
</gene>
<dbReference type="VEuPathDB" id="FungiDB:BO78DRAFT_419972"/>
<protein>
    <submittedName>
        <fullName evidence="2">Uncharacterized protein</fullName>
    </submittedName>
</protein>
<evidence type="ECO:0000313" key="2">
    <source>
        <dbReference type="EMBL" id="PYI05113.1"/>
    </source>
</evidence>
<dbReference type="Proteomes" id="UP000248423">
    <property type="component" value="Unassembled WGS sequence"/>
</dbReference>
<proteinExistence type="predicted"/>
<dbReference type="AlphaFoldDB" id="A0A319FEQ8"/>
<name>A0A319FEQ8_ASPSB</name>
<reference evidence="2 3" key="1">
    <citation type="submission" date="2018-02" db="EMBL/GenBank/DDBJ databases">
        <title>The genomes of Aspergillus section Nigri reveals drivers in fungal speciation.</title>
        <authorList>
            <consortium name="DOE Joint Genome Institute"/>
            <person name="Vesth T.C."/>
            <person name="Nybo J."/>
            <person name="Theobald S."/>
            <person name="Brandl J."/>
            <person name="Frisvad J.C."/>
            <person name="Nielsen K.F."/>
            <person name="Lyhne E.K."/>
            <person name="Kogle M.E."/>
            <person name="Kuo A."/>
            <person name="Riley R."/>
            <person name="Clum A."/>
            <person name="Nolan M."/>
            <person name="Lipzen A."/>
            <person name="Salamov A."/>
            <person name="Henrissat B."/>
            <person name="Wiebenga A."/>
            <person name="De vries R.P."/>
            <person name="Grigoriev I.V."/>
            <person name="Mortensen U.H."/>
            <person name="Andersen M.R."/>
            <person name="Baker S.E."/>
        </authorList>
    </citation>
    <scope>NUCLEOTIDE SEQUENCE [LARGE SCALE GENOMIC DNA]</scope>
    <source>
        <strain evidence="2 3">CBS 121057</strain>
    </source>
</reference>
<accession>A0A319FEQ8</accession>
<evidence type="ECO:0000256" key="1">
    <source>
        <dbReference type="SAM" id="MobiDB-lite"/>
    </source>
</evidence>
<keyword evidence="3" id="KW-1185">Reference proteome</keyword>
<evidence type="ECO:0000313" key="3">
    <source>
        <dbReference type="Proteomes" id="UP000248423"/>
    </source>
</evidence>
<feature type="region of interest" description="Disordered" evidence="1">
    <location>
        <begin position="25"/>
        <end position="44"/>
    </location>
</feature>
<dbReference type="OrthoDB" id="5201563at2759"/>
<dbReference type="EMBL" id="KZ826361">
    <property type="protein sequence ID" value="PYI05113.1"/>
    <property type="molecule type" value="Genomic_DNA"/>
</dbReference>
<organism evidence="2 3">
    <name type="scientific">Aspergillus sclerotiicarbonarius (strain CBS 121057 / IBT 28362)</name>
    <dbReference type="NCBI Taxonomy" id="1448318"/>
    <lineage>
        <taxon>Eukaryota</taxon>
        <taxon>Fungi</taxon>
        <taxon>Dikarya</taxon>
        <taxon>Ascomycota</taxon>
        <taxon>Pezizomycotina</taxon>
        <taxon>Eurotiomycetes</taxon>
        <taxon>Eurotiomycetidae</taxon>
        <taxon>Eurotiales</taxon>
        <taxon>Aspergillaceae</taxon>
        <taxon>Aspergillus</taxon>
        <taxon>Aspergillus subgen. Circumdati</taxon>
    </lineage>
</organism>